<evidence type="ECO:0000259" key="3">
    <source>
        <dbReference type="SMART" id="SM00062"/>
    </source>
</evidence>
<organism evidence="4 5">
    <name type="scientific">Peterkaempfera bronchialis</name>
    <dbReference type="NCBI Taxonomy" id="2126346"/>
    <lineage>
        <taxon>Bacteria</taxon>
        <taxon>Bacillati</taxon>
        <taxon>Actinomycetota</taxon>
        <taxon>Actinomycetes</taxon>
        <taxon>Kitasatosporales</taxon>
        <taxon>Streptomycetaceae</taxon>
        <taxon>Peterkaempfera</taxon>
    </lineage>
</organism>
<dbReference type="Gene3D" id="3.40.190.10">
    <property type="entry name" value="Periplasmic binding protein-like II"/>
    <property type="match status" value="2"/>
</dbReference>
<dbReference type="AlphaFoldDB" id="A0A345T0A3"/>
<dbReference type="RefSeq" id="WP_111491565.1">
    <property type="nucleotide sequence ID" value="NZ_CP031264.1"/>
</dbReference>
<dbReference type="PROSITE" id="PS51257">
    <property type="entry name" value="PROKAR_LIPOPROTEIN"/>
    <property type="match status" value="1"/>
</dbReference>
<dbReference type="SUPFAM" id="SSF53850">
    <property type="entry name" value="Periplasmic binding protein-like II"/>
    <property type="match status" value="1"/>
</dbReference>
<dbReference type="PANTHER" id="PTHR35936:SF17">
    <property type="entry name" value="ARGININE-BINDING EXTRACELLULAR PROTEIN ARTP"/>
    <property type="match status" value="1"/>
</dbReference>
<dbReference type="KEGG" id="stri:C7M71_020345"/>
<sequence length="304" mass="31849">MTARPIRRRTAANCAAFVAGALLLTGCASSGRSEKLSLHDQLPEAVLKAGVLKIGSDINYAPVESKGSDGKAVGLDPDIAAAVGRQLGVRVEFQNVAFEKLIPELQAGDIDLVMSAMSDTRERREGTDSLGVRKEGDEGVDFVDYFIAGTSILVAKGNPENITDLNDLCGKTIALQKETTQDTIASRQQVPCKSAGKPLTVMKFGTDDQALAQLKAGNVVADLNDFPVAAYNAKTVGNGNAFEVAGPQMQPAPYGIAVRKDNTALRDAVAKAVDAVIMSGEYDKILADWNLSGGAVQNAVVNGG</sequence>
<proteinExistence type="predicted"/>
<evidence type="ECO:0000256" key="1">
    <source>
        <dbReference type="ARBA" id="ARBA00022729"/>
    </source>
</evidence>
<feature type="chain" id="PRO_5038337792" evidence="2">
    <location>
        <begin position="31"/>
        <end position="304"/>
    </location>
</feature>
<feature type="signal peptide" evidence="2">
    <location>
        <begin position="1"/>
        <end position="30"/>
    </location>
</feature>
<dbReference type="SMART" id="SM00062">
    <property type="entry name" value="PBPb"/>
    <property type="match status" value="1"/>
</dbReference>
<protein>
    <submittedName>
        <fullName evidence="4">ABC transporter substrate-binding protein</fullName>
    </submittedName>
</protein>
<evidence type="ECO:0000313" key="5">
    <source>
        <dbReference type="Proteomes" id="UP000249340"/>
    </source>
</evidence>
<keyword evidence="1 2" id="KW-0732">Signal</keyword>
<dbReference type="EMBL" id="CP031264">
    <property type="protein sequence ID" value="AXI79408.1"/>
    <property type="molecule type" value="Genomic_DNA"/>
</dbReference>
<reference evidence="5" key="1">
    <citation type="submission" date="2018-07" db="EMBL/GenBank/DDBJ databases">
        <title>Streptacidiphilus bronchialis DSM 106435 chromosome.</title>
        <authorList>
            <person name="Batra D."/>
            <person name="Gulvik C.A."/>
        </authorList>
    </citation>
    <scope>NUCLEOTIDE SEQUENCE [LARGE SCALE GENOMIC DNA]</scope>
    <source>
        <strain evidence="5">DSM 106435</strain>
    </source>
</reference>
<evidence type="ECO:0000313" key="4">
    <source>
        <dbReference type="EMBL" id="AXI79408.1"/>
    </source>
</evidence>
<gene>
    <name evidence="4" type="ORF">C7M71_020345</name>
</gene>
<dbReference type="PANTHER" id="PTHR35936">
    <property type="entry name" value="MEMBRANE-BOUND LYTIC MUREIN TRANSGLYCOSYLASE F"/>
    <property type="match status" value="1"/>
</dbReference>
<evidence type="ECO:0000256" key="2">
    <source>
        <dbReference type="SAM" id="SignalP"/>
    </source>
</evidence>
<dbReference type="OrthoDB" id="4577708at2"/>
<keyword evidence="5" id="KW-1185">Reference proteome</keyword>
<dbReference type="Pfam" id="PF00497">
    <property type="entry name" value="SBP_bac_3"/>
    <property type="match status" value="1"/>
</dbReference>
<dbReference type="CDD" id="cd01004">
    <property type="entry name" value="PBP2_MidA_like"/>
    <property type="match status" value="1"/>
</dbReference>
<feature type="domain" description="Solute-binding protein family 3/N-terminal" evidence="3">
    <location>
        <begin position="51"/>
        <end position="293"/>
    </location>
</feature>
<accession>A0A345T0A3</accession>
<dbReference type="InterPro" id="IPR001638">
    <property type="entry name" value="Solute-binding_3/MltF_N"/>
</dbReference>
<dbReference type="Proteomes" id="UP000249340">
    <property type="component" value="Chromosome"/>
</dbReference>
<name>A0A345T0A3_9ACTN</name>